<protein>
    <recommendedName>
        <fullName evidence="4">Metal-dependent enzyme</fullName>
    </recommendedName>
</protein>
<dbReference type="RefSeq" id="WP_090550765.1">
    <property type="nucleotide sequence ID" value="NZ_FNFP01000001.1"/>
</dbReference>
<evidence type="ECO:0000256" key="1">
    <source>
        <dbReference type="SAM" id="Phobius"/>
    </source>
</evidence>
<dbReference type="PANTHER" id="PTHR42867:SF1">
    <property type="entry name" value="MEMBRANE PROTEIN-RELATED"/>
    <property type="match status" value="1"/>
</dbReference>
<dbReference type="InterPro" id="IPR010787">
    <property type="entry name" value="DUF1385"/>
</dbReference>
<dbReference type="Proteomes" id="UP000198718">
    <property type="component" value="Unassembled WGS sequence"/>
</dbReference>
<keyword evidence="1" id="KW-0812">Transmembrane</keyword>
<dbReference type="AlphaFoldDB" id="A0A1G8ZHX9"/>
<keyword evidence="1" id="KW-0472">Membrane</keyword>
<dbReference type="EMBL" id="FNFP01000001">
    <property type="protein sequence ID" value="SDK14657.1"/>
    <property type="molecule type" value="Genomic_DNA"/>
</dbReference>
<reference evidence="2 3" key="1">
    <citation type="submission" date="2016-10" db="EMBL/GenBank/DDBJ databases">
        <authorList>
            <person name="de Groot N.N."/>
        </authorList>
    </citation>
    <scope>NUCLEOTIDE SEQUENCE [LARGE SCALE GENOMIC DNA]</scope>
    <source>
        <strain evidence="2 3">DSM 18346</strain>
    </source>
</reference>
<feature type="transmembrane region" description="Helical" evidence="1">
    <location>
        <begin position="71"/>
        <end position="90"/>
    </location>
</feature>
<accession>A0A1G8ZHX9</accession>
<name>A0A1G8ZHX9_9FIRM</name>
<evidence type="ECO:0008006" key="4">
    <source>
        <dbReference type="Google" id="ProtNLM"/>
    </source>
</evidence>
<evidence type="ECO:0000313" key="3">
    <source>
        <dbReference type="Proteomes" id="UP000198718"/>
    </source>
</evidence>
<dbReference type="OrthoDB" id="9784805at2"/>
<gene>
    <name evidence="2" type="ORF">SAMN05660472_00870</name>
</gene>
<evidence type="ECO:0000313" key="2">
    <source>
        <dbReference type="EMBL" id="SDK14657.1"/>
    </source>
</evidence>
<dbReference type="STRING" id="393762.SAMN05660472_00870"/>
<feature type="transmembrane region" description="Helical" evidence="1">
    <location>
        <begin position="102"/>
        <end position="120"/>
    </location>
</feature>
<proteinExistence type="predicted"/>
<keyword evidence="3" id="KW-1185">Reference proteome</keyword>
<keyword evidence="1" id="KW-1133">Transmembrane helix</keyword>
<organism evidence="2 3">
    <name type="scientific">Natronincola ferrireducens</name>
    <dbReference type="NCBI Taxonomy" id="393762"/>
    <lineage>
        <taxon>Bacteria</taxon>
        <taxon>Bacillati</taxon>
        <taxon>Bacillota</taxon>
        <taxon>Clostridia</taxon>
        <taxon>Peptostreptococcales</taxon>
        <taxon>Natronincolaceae</taxon>
        <taxon>Natronincola</taxon>
    </lineage>
</organism>
<sequence length="247" mass="29168">MKLGGYAHINGITFFCDVLKIRAIKRKKTIEYQGDWIVPKRWLRKLEGKLFLNGLLTMYYQWKIINTKHKLLIGGLLLVAVVEELCSFPLMDKIFMLTIDKIWVYSIMAAVLLLNVRRIIRLFQYHGAEHKTINCYMKYGYVNYYLVKKASRFNKRCGSNLALTIILIYGLLWIFGIDSFFVFLLVFLVSIQITKKLASIEGKWDKYMNILQWITVLEPKEEDIHLAINAFQRLQQAYEIYRKEVCT</sequence>
<dbReference type="Pfam" id="PF07136">
    <property type="entry name" value="DUF1385"/>
    <property type="match status" value="1"/>
</dbReference>
<dbReference type="PANTHER" id="PTHR42867">
    <property type="entry name" value="MEMBRANE PROTEIN-RELATED"/>
    <property type="match status" value="1"/>
</dbReference>